<dbReference type="InterPro" id="IPR010559">
    <property type="entry name" value="Sig_transdc_His_kin_internal"/>
</dbReference>
<dbReference type="InterPro" id="IPR003594">
    <property type="entry name" value="HATPase_dom"/>
</dbReference>
<keyword evidence="1" id="KW-0175">Coiled coil</keyword>
<gene>
    <name evidence="5" type="ORF">WMW72_04480</name>
</gene>
<evidence type="ECO:0000256" key="2">
    <source>
        <dbReference type="SAM" id="Phobius"/>
    </source>
</evidence>
<feature type="transmembrane region" description="Helical" evidence="2">
    <location>
        <begin position="287"/>
        <end position="309"/>
    </location>
</feature>
<dbReference type="Gene3D" id="6.10.340.10">
    <property type="match status" value="1"/>
</dbReference>
<sequence>MSLFKRVRIDRLFFGSFALFIAALLLIFTWISYSITSHELADTTSYYQRDLLGELNKQLDIQLRSIEQMSLAAARNIDTVGYDPLEKDSFERLRRKKDLLNMLANITYSTTMVQSIHLYMENPDLTDSQAPVKFLDIHQVRSESWFPEVQNNDFSWIRERTLETNTGPQSFIGFARKVYNNSGKYYGLLVLNLKSSAIEYLVQGESEGRKRILLDGGGKTISSIGNLALPEPVLSGIRASKDRSGSVRLPAVADSEDVLIVWNKSQSDWILIEATPWNSIVHGSLRLAYTLIAVGLAAIFIASFFTLFLSRQFTKPIRQLLSIMGRVPANSAMDHLPTDYTNEFGHMFQGYRRQMERIEELLHSLKAQHKRQREAEILALQAMINPHFLYNTLDQLNWLAIEAGQEKISRILSLMGKMFRIGLSNGETMILIKDELVHVESYLHIQKIRWGDRLTYSMDIDEALKEMYIPRLTLQPFVENAIIHGFHGRRSGDICIEAGIRDHDIEFLIYDNGVGIRPDWHEKKRKTGGYGIRNVKERIDAYLGTPYGVALHNRDGQGTLVTIVLPVISNKQEAEERFHVANPHY</sequence>
<dbReference type="InterPro" id="IPR050640">
    <property type="entry name" value="Bact_2-comp_sensor_kinase"/>
</dbReference>
<keyword evidence="2" id="KW-1133">Transmembrane helix</keyword>
<dbReference type="PANTHER" id="PTHR34220:SF7">
    <property type="entry name" value="SENSOR HISTIDINE KINASE YPDA"/>
    <property type="match status" value="1"/>
</dbReference>
<feature type="transmembrane region" description="Helical" evidence="2">
    <location>
        <begin position="12"/>
        <end position="33"/>
    </location>
</feature>
<dbReference type="Pfam" id="PF02518">
    <property type="entry name" value="HATPase_c"/>
    <property type="match status" value="1"/>
</dbReference>
<evidence type="ECO:0000259" key="3">
    <source>
        <dbReference type="Pfam" id="PF02518"/>
    </source>
</evidence>
<feature type="coiled-coil region" evidence="1">
    <location>
        <begin position="348"/>
        <end position="375"/>
    </location>
</feature>
<accession>A0ABU9DE56</accession>
<dbReference type="RefSeq" id="WP_341414222.1">
    <property type="nucleotide sequence ID" value="NZ_JBBPCC010000002.1"/>
</dbReference>
<dbReference type="EC" id="2.7.13.3" evidence="5"/>
<dbReference type="Pfam" id="PF06580">
    <property type="entry name" value="His_kinase"/>
    <property type="match status" value="1"/>
</dbReference>
<reference evidence="5 6" key="1">
    <citation type="submission" date="2024-04" db="EMBL/GenBank/DDBJ databases">
        <title>draft genome sequnece of Paenibacillus filicis.</title>
        <authorList>
            <person name="Kim D.-U."/>
        </authorList>
    </citation>
    <scope>NUCLEOTIDE SEQUENCE [LARGE SCALE GENOMIC DNA]</scope>
    <source>
        <strain evidence="5 6">KACC14197</strain>
    </source>
</reference>
<keyword evidence="5" id="KW-0418">Kinase</keyword>
<protein>
    <submittedName>
        <fullName evidence="5">Sensor histidine kinase</fullName>
        <ecNumber evidence="5">2.7.13.3</ecNumber>
    </submittedName>
</protein>
<evidence type="ECO:0000256" key="1">
    <source>
        <dbReference type="SAM" id="Coils"/>
    </source>
</evidence>
<dbReference type="PANTHER" id="PTHR34220">
    <property type="entry name" value="SENSOR HISTIDINE KINASE YPDA"/>
    <property type="match status" value="1"/>
</dbReference>
<keyword evidence="2" id="KW-0812">Transmembrane</keyword>
<dbReference type="InterPro" id="IPR036890">
    <property type="entry name" value="HATPase_C_sf"/>
</dbReference>
<evidence type="ECO:0000313" key="6">
    <source>
        <dbReference type="Proteomes" id="UP001469365"/>
    </source>
</evidence>
<feature type="domain" description="Histidine kinase/HSP90-like ATPase" evidence="3">
    <location>
        <begin position="473"/>
        <end position="567"/>
    </location>
</feature>
<feature type="domain" description="Signal transduction histidine kinase internal region" evidence="4">
    <location>
        <begin position="375"/>
        <end position="454"/>
    </location>
</feature>
<dbReference type="Proteomes" id="UP001469365">
    <property type="component" value="Unassembled WGS sequence"/>
</dbReference>
<keyword evidence="2" id="KW-0472">Membrane</keyword>
<evidence type="ECO:0000259" key="4">
    <source>
        <dbReference type="Pfam" id="PF06580"/>
    </source>
</evidence>
<evidence type="ECO:0000313" key="5">
    <source>
        <dbReference type="EMBL" id="MEK8127164.1"/>
    </source>
</evidence>
<dbReference type="SUPFAM" id="SSF55874">
    <property type="entry name" value="ATPase domain of HSP90 chaperone/DNA topoisomerase II/histidine kinase"/>
    <property type="match status" value="1"/>
</dbReference>
<dbReference type="GO" id="GO:0004673">
    <property type="term" value="F:protein histidine kinase activity"/>
    <property type="evidence" value="ECO:0007669"/>
    <property type="project" value="UniProtKB-EC"/>
</dbReference>
<name>A0ABU9DE56_9BACL</name>
<comment type="caution">
    <text evidence="5">The sequence shown here is derived from an EMBL/GenBank/DDBJ whole genome shotgun (WGS) entry which is preliminary data.</text>
</comment>
<organism evidence="5 6">
    <name type="scientific">Paenibacillus filicis</name>
    <dbReference type="NCBI Taxonomy" id="669464"/>
    <lineage>
        <taxon>Bacteria</taxon>
        <taxon>Bacillati</taxon>
        <taxon>Bacillota</taxon>
        <taxon>Bacilli</taxon>
        <taxon>Bacillales</taxon>
        <taxon>Paenibacillaceae</taxon>
        <taxon>Paenibacillus</taxon>
    </lineage>
</organism>
<dbReference type="Gene3D" id="3.30.565.10">
    <property type="entry name" value="Histidine kinase-like ATPase, C-terminal domain"/>
    <property type="match status" value="1"/>
</dbReference>
<keyword evidence="6" id="KW-1185">Reference proteome</keyword>
<keyword evidence="5" id="KW-0808">Transferase</keyword>
<proteinExistence type="predicted"/>
<dbReference type="EMBL" id="JBBPCC010000002">
    <property type="protein sequence ID" value="MEK8127164.1"/>
    <property type="molecule type" value="Genomic_DNA"/>
</dbReference>